<name>A0A7C6AB15_UNCW3</name>
<proteinExistence type="predicted"/>
<evidence type="ECO:0000313" key="1">
    <source>
        <dbReference type="EMBL" id="HHS53126.1"/>
    </source>
</evidence>
<dbReference type="EMBL" id="DTLI01000233">
    <property type="protein sequence ID" value="HHS53126.1"/>
    <property type="molecule type" value="Genomic_DNA"/>
</dbReference>
<comment type="caution">
    <text evidence="1">The sequence shown here is derived from an EMBL/GenBank/DDBJ whole genome shotgun (WGS) entry which is preliminary data.</text>
</comment>
<dbReference type="AlphaFoldDB" id="A0A7C6AB15"/>
<organism evidence="1">
    <name type="scientific">candidate division WOR-3 bacterium</name>
    <dbReference type="NCBI Taxonomy" id="2052148"/>
    <lineage>
        <taxon>Bacteria</taxon>
        <taxon>Bacteria division WOR-3</taxon>
    </lineage>
</organism>
<dbReference type="Gene3D" id="3.10.450.720">
    <property type="match status" value="1"/>
</dbReference>
<protein>
    <recommendedName>
        <fullName evidence="2">rRNA small subunit methyltransferase F RNA-binding PUA-like domain-containing protein</fullName>
    </recommendedName>
</protein>
<gene>
    <name evidence="1" type="ORF">ENW73_09810</name>
</gene>
<accession>A0A7C6AB15</accession>
<sequence>MSEQSIEYLKTNFGINPDIFEELAILKIGNEVYIMNKDAISFKQLKTCHRGIKLAQLFSHSIRLSTGAVQLFGKFATKNTIQLNYAEAIMFAQGKEIIPRNKPIPNIDGLVIAQYKQFPIGIGNYKEGKLKSMITRSQVLRFGWRKRKTKYKGALPL</sequence>
<reference evidence="1" key="1">
    <citation type="journal article" date="2020" name="mSystems">
        <title>Genome- and Community-Level Interaction Insights into Carbon Utilization and Element Cycling Functions of Hydrothermarchaeota in Hydrothermal Sediment.</title>
        <authorList>
            <person name="Zhou Z."/>
            <person name="Liu Y."/>
            <person name="Xu W."/>
            <person name="Pan J."/>
            <person name="Luo Z.H."/>
            <person name="Li M."/>
        </authorList>
    </citation>
    <scope>NUCLEOTIDE SEQUENCE [LARGE SCALE GENOMIC DNA]</scope>
    <source>
        <strain evidence="1">SpSt-876</strain>
    </source>
</reference>
<evidence type="ECO:0008006" key="2">
    <source>
        <dbReference type="Google" id="ProtNLM"/>
    </source>
</evidence>